<dbReference type="Gene3D" id="3.90.180.10">
    <property type="entry name" value="Medium-chain alcohol dehydrogenases, catalytic domain"/>
    <property type="match status" value="1"/>
</dbReference>
<sequence length="315" mass="32505">MRAVGVRERNGRPEVLQARRPEPGEGEVLVRIAAAGLNPLDWKIADGMLEDVVPYDFPLVMGVDFAGVVEGSGPQAHRFVTGEQVFGHVVSEPVGRGTYAEYVVVNETGSVAPTPLTLPLTAAAGAPTAGMAALGIMGSAALRSYRSLLIIGAAGGVGTFLTQLAAADGLRVVAATHGHDQARMASFGAALTVDARERPLEEAVREEYPAGVDALVDLTSHAREDFAAHAGLVRDGGVAVSTVDAASLDALHGRGIEGINFHLDPSAELLEGLAREIDSGRVAVPIEAEVPLDEAPGALARNRAGGARGKTVLLP</sequence>
<evidence type="ECO:0000313" key="3">
    <source>
        <dbReference type="Proteomes" id="UP000252914"/>
    </source>
</evidence>
<dbReference type="Pfam" id="PF13602">
    <property type="entry name" value="ADH_zinc_N_2"/>
    <property type="match status" value="1"/>
</dbReference>
<dbReference type="RefSeq" id="WP_114025609.1">
    <property type="nucleotide sequence ID" value="NZ_QOIN01000073.1"/>
</dbReference>
<comment type="caution">
    <text evidence="2">The sequence shown here is derived from an EMBL/GenBank/DDBJ whole genome shotgun (WGS) entry which is preliminary data.</text>
</comment>
<dbReference type="GO" id="GO:0016491">
    <property type="term" value="F:oxidoreductase activity"/>
    <property type="evidence" value="ECO:0007669"/>
    <property type="project" value="InterPro"/>
</dbReference>
<dbReference type="InterPro" id="IPR013154">
    <property type="entry name" value="ADH-like_N"/>
</dbReference>
<keyword evidence="3" id="KW-1185">Reference proteome</keyword>
<name>A0A367E978_9ACTN</name>
<dbReference type="Proteomes" id="UP000252914">
    <property type="component" value="Unassembled WGS sequence"/>
</dbReference>
<reference evidence="2 3" key="1">
    <citation type="submission" date="2018-06" db="EMBL/GenBank/DDBJ databases">
        <title>Streptomyces reniochalinae sp. nov. and Streptomyces diacarnus sp. nov. from marine sponges.</title>
        <authorList>
            <person name="Li L."/>
        </authorList>
    </citation>
    <scope>NUCLEOTIDE SEQUENCE [LARGE SCALE GENOMIC DNA]</scope>
    <source>
        <strain evidence="2 3">LHW51701</strain>
    </source>
</reference>
<dbReference type="SUPFAM" id="SSF51735">
    <property type="entry name" value="NAD(P)-binding Rossmann-fold domains"/>
    <property type="match status" value="1"/>
</dbReference>
<dbReference type="InterPro" id="IPR020843">
    <property type="entry name" value="ER"/>
</dbReference>
<proteinExistence type="predicted"/>
<dbReference type="PANTHER" id="PTHR43482:SF1">
    <property type="entry name" value="PROTEIN AST1-RELATED"/>
    <property type="match status" value="1"/>
</dbReference>
<organism evidence="2 3">
    <name type="scientific">Streptomyces diacarni</name>
    <dbReference type="NCBI Taxonomy" id="2800381"/>
    <lineage>
        <taxon>Bacteria</taxon>
        <taxon>Bacillati</taxon>
        <taxon>Actinomycetota</taxon>
        <taxon>Actinomycetes</taxon>
        <taxon>Kitasatosporales</taxon>
        <taxon>Streptomycetaceae</taxon>
        <taxon>Streptomyces</taxon>
    </lineage>
</organism>
<dbReference type="Pfam" id="PF08240">
    <property type="entry name" value="ADH_N"/>
    <property type="match status" value="1"/>
</dbReference>
<dbReference type="SUPFAM" id="SSF50129">
    <property type="entry name" value="GroES-like"/>
    <property type="match status" value="1"/>
</dbReference>
<dbReference type="EMBL" id="QOIN01000073">
    <property type="protein sequence ID" value="RCG13907.1"/>
    <property type="molecule type" value="Genomic_DNA"/>
</dbReference>
<evidence type="ECO:0000259" key="1">
    <source>
        <dbReference type="SMART" id="SM00829"/>
    </source>
</evidence>
<dbReference type="AlphaFoldDB" id="A0A367E978"/>
<dbReference type="PANTHER" id="PTHR43482">
    <property type="entry name" value="PROTEIN AST1-RELATED"/>
    <property type="match status" value="1"/>
</dbReference>
<dbReference type="CDD" id="cd05289">
    <property type="entry name" value="MDR_like_2"/>
    <property type="match status" value="1"/>
</dbReference>
<dbReference type="InterPro" id="IPR052585">
    <property type="entry name" value="Lipid_raft_assoc_Zn_ADH"/>
</dbReference>
<dbReference type="InterPro" id="IPR011032">
    <property type="entry name" value="GroES-like_sf"/>
</dbReference>
<dbReference type="Gene3D" id="3.40.50.720">
    <property type="entry name" value="NAD(P)-binding Rossmann-like Domain"/>
    <property type="match status" value="1"/>
</dbReference>
<accession>A0A367E978</accession>
<gene>
    <name evidence="2" type="ORF">DTL70_32440</name>
</gene>
<dbReference type="InterPro" id="IPR036291">
    <property type="entry name" value="NAD(P)-bd_dom_sf"/>
</dbReference>
<protein>
    <submittedName>
        <fullName evidence="2">NADP-dependent oxidoreductase</fullName>
    </submittedName>
</protein>
<feature type="domain" description="Enoyl reductase (ER)" evidence="1">
    <location>
        <begin position="11"/>
        <end position="313"/>
    </location>
</feature>
<dbReference type="SMART" id="SM00829">
    <property type="entry name" value="PKS_ER"/>
    <property type="match status" value="1"/>
</dbReference>
<evidence type="ECO:0000313" key="2">
    <source>
        <dbReference type="EMBL" id="RCG13907.1"/>
    </source>
</evidence>